<evidence type="ECO:0000313" key="3">
    <source>
        <dbReference type="Proteomes" id="UP000006844"/>
    </source>
</evidence>
<dbReference type="Pfam" id="PF08241">
    <property type="entry name" value="Methyltransf_11"/>
    <property type="match status" value="1"/>
</dbReference>
<sequence length="267" mass="29755">MSKLSRLKNDWDSLAQRDALAAILTDGSKSGGKWDITEFMATGDEEIETVLRHLETIGLQPDRDGAVLDFGCGVGRLTQALARRFQSSVGIDISQEMITQANALNQYEHCRYVANATPQLPFADESFSFIYSNIVLQHVARSFAANYLREFTRVLAPGAVMVFGVQDSFAAPDLASTLTRFRHILHPRSRVRAWFKGSSGDMQMHCLPEQVVRQALGTAMIADIRHTNTAAKDFNGKLVYLEQPPRSGYVGRQYCVRKPELEISRGV</sequence>
<dbReference type="EMBL" id="CP002467">
    <property type="protein sequence ID" value="ADV84645.1"/>
    <property type="molecule type" value="Genomic_DNA"/>
</dbReference>
<reference evidence="2 3" key="1">
    <citation type="journal article" date="2012" name="Stand. Genomic Sci.">
        <title>Complete genome sequence of Terriglobus saanensis type strain SP1PR4(T), an Acidobacteria from tundra soil.</title>
        <authorList>
            <person name="Rawat S.R."/>
            <person name="Mannisto M.K."/>
            <person name="Starovoytov V."/>
            <person name="Goodwin L."/>
            <person name="Nolan M."/>
            <person name="Hauser L."/>
            <person name="Land M."/>
            <person name="Davenport K.W."/>
            <person name="Woyke T."/>
            <person name="Haggblom M.M."/>
        </authorList>
    </citation>
    <scope>NUCLEOTIDE SEQUENCE</scope>
    <source>
        <strain evidence="3">ATCC BAA-1853 / DSM 23119 / SP1PR4</strain>
    </source>
</reference>
<dbReference type="CDD" id="cd02440">
    <property type="entry name" value="AdoMet_MTases"/>
    <property type="match status" value="1"/>
</dbReference>
<dbReference type="STRING" id="401053.AciPR4_3896"/>
<keyword evidence="3" id="KW-1185">Reference proteome</keyword>
<evidence type="ECO:0000259" key="1">
    <source>
        <dbReference type="Pfam" id="PF08241"/>
    </source>
</evidence>
<dbReference type="PANTHER" id="PTHR43861:SF1">
    <property type="entry name" value="TRANS-ACONITATE 2-METHYLTRANSFERASE"/>
    <property type="match status" value="1"/>
</dbReference>
<dbReference type="Gene3D" id="3.40.50.150">
    <property type="entry name" value="Vaccinia Virus protein VP39"/>
    <property type="match status" value="1"/>
</dbReference>
<dbReference type="InterPro" id="IPR029063">
    <property type="entry name" value="SAM-dependent_MTases_sf"/>
</dbReference>
<dbReference type="OrthoDB" id="128512at2"/>
<keyword evidence="2" id="KW-0808">Transferase</keyword>
<dbReference type="AlphaFoldDB" id="E8V2U8"/>
<evidence type="ECO:0000313" key="2">
    <source>
        <dbReference type="EMBL" id="ADV84645.1"/>
    </source>
</evidence>
<dbReference type="InterPro" id="IPR013216">
    <property type="entry name" value="Methyltransf_11"/>
</dbReference>
<gene>
    <name evidence="2" type="ordered locus">AciPR4_3896</name>
</gene>
<feature type="domain" description="Methyltransferase type 11" evidence="1">
    <location>
        <begin position="68"/>
        <end position="163"/>
    </location>
</feature>
<proteinExistence type="predicted"/>
<protein>
    <submittedName>
        <fullName evidence="2">Methyltransferase type 11</fullName>
    </submittedName>
</protein>
<dbReference type="PANTHER" id="PTHR43861">
    <property type="entry name" value="TRANS-ACONITATE 2-METHYLTRANSFERASE-RELATED"/>
    <property type="match status" value="1"/>
</dbReference>
<dbReference type="eggNOG" id="COG2226">
    <property type="taxonomic scope" value="Bacteria"/>
</dbReference>
<dbReference type="HOGENOM" id="CLU_096078_0_0_0"/>
<name>E8V2U8_TERSS</name>
<dbReference type="GO" id="GO:0032259">
    <property type="term" value="P:methylation"/>
    <property type="evidence" value="ECO:0007669"/>
    <property type="project" value="UniProtKB-KW"/>
</dbReference>
<organism evidence="2 3">
    <name type="scientific">Terriglobus saanensis (strain ATCC BAA-1853 / DSM 23119 / SP1PR4)</name>
    <dbReference type="NCBI Taxonomy" id="401053"/>
    <lineage>
        <taxon>Bacteria</taxon>
        <taxon>Pseudomonadati</taxon>
        <taxon>Acidobacteriota</taxon>
        <taxon>Terriglobia</taxon>
        <taxon>Terriglobales</taxon>
        <taxon>Acidobacteriaceae</taxon>
        <taxon>Terriglobus</taxon>
    </lineage>
</organism>
<dbReference type="RefSeq" id="WP_013570375.1">
    <property type="nucleotide sequence ID" value="NC_014963.1"/>
</dbReference>
<keyword evidence="2" id="KW-0489">Methyltransferase</keyword>
<accession>E8V2U8</accession>
<dbReference type="KEGG" id="tsa:AciPR4_3896"/>
<dbReference type="Proteomes" id="UP000006844">
    <property type="component" value="Chromosome"/>
</dbReference>
<dbReference type="SUPFAM" id="SSF53335">
    <property type="entry name" value="S-adenosyl-L-methionine-dependent methyltransferases"/>
    <property type="match status" value="1"/>
</dbReference>
<dbReference type="GO" id="GO:0008757">
    <property type="term" value="F:S-adenosylmethionine-dependent methyltransferase activity"/>
    <property type="evidence" value="ECO:0007669"/>
    <property type="project" value="InterPro"/>
</dbReference>